<evidence type="ECO:0000313" key="7">
    <source>
        <dbReference type="EMBL" id="GAA0525445.1"/>
    </source>
</evidence>
<dbReference type="Pfam" id="PF03706">
    <property type="entry name" value="LPG_synthase_TM"/>
    <property type="match status" value="1"/>
</dbReference>
<feature type="transmembrane region" description="Helical" evidence="6">
    <location>
        <begin position="296"/>
        <end position="321"/>
    </location>
</feature>
<evidence type="ECO:0000256" key="4">
    <source>
        <dbReference type="ARBA" id="ARBA00022989"/>
    </source>
</evidence>
<comment type="subcellular location">
    <subcellularLocation>
        <location evidence="1">Cell membrane</location>
        <topology evidence="1">Multi-pass membrane protein</topology>
    </subcellularLocation>
</comment>
<name>A0ABN1CT42_SACER</name>
<evidence type="ECO:0000313" key="8">
    <source>
        <dbReference type="Proteomes" id="UP001500729"/>
    </source>
</evidence>
<sequence length="328" mass="34292">MRFAAALAVLAALALLVWANRKDIPEAARALRTADGHRLSLAVLLLLVWWLNWTLLHAAARRVVGVGGYAELGRLVPVTLSSIALNLAVKSGNVAGLASFAYDARQRGLPRGRVTAAYLAAAQLAEVAFVVTLGAGILVVCVDGRLTRAELLALVIFAAGLVVRVAAIVAAVRSRDVVRRLWTLPARLADRVLRRPAREHDTQGADELYDAVAAMRDSPRATVPALCFAVAVDLLGAALLWASMAAVGAGDRPLVALVAYAVSTLFGIVGVLPGGVGFAEVGAAAVLVSYDTPVGIAAAAVVVFRILVMWIPLVVGGLIGYRVRLRPA</sequence>
<comment type="caution">
    <text evidence="7">The sequence shown here is derived from an EMBL/GenBank/DDBJ whole genome shotgun (WGS) entry which is preliminary data.</text>
</comment>
<keyword evidence="8" id="KW-1185">Reference proteome</keyword>
<organism evidence="7 8">
    <name type="scientific">Saccharopolyspora erythraea</name>
    <name type="common">Streptomyces erythraeus</name>
    <dbReference type="NCBI Taxonomy" id="1836"/>
    <lineage>
        <taxon>Bacteria</taxon>
        <taxon>Bacillati</taxon>
        <taxon>Actinomycetota</taxon>
        <taxon>Actinomycetes</taxon>
        <taxon>Pseudonocardiales</taxon>
        <taxon>Pseudonocardiaceae</taxon>
        <taxon>Saccharopolyspora</taxon>
    </lineage>
</organism>
<dbReference type="InterPro" id="IPR022791">
    <property type="entry name" value="L-PG_synthase/AglD"/>
</dbReference>
<keyword evidence="2" id="KW-1003">Cell membrane</keyword>
<evidence type="ECO:0000256" key="5">
    <source>
        <dbReference type="ARBA" id="ARBA00023136"/>
    </source>
</evidence>
<evidence type="ECO:0008006" key="9">
    <source>
        <dbReference type="Google" id="ProtNLM"/>
    </source>
</evidence>
<feature type="transmembrane region" description="Helical" evidence="6">
    <location>
        <begin position="116"/>
        <end position="139"/>
    </location>
</feature>
<feature type="transmembrane region" description="Helical" evidence="6">
    <location>
        <begin position="254"/>
        <end position="276"/>
    </location>
</feature>
<feature type="transmembrane region" description="Helical" evidence="6">
    <location>
        <begin position="151"/>
        <end position="172"/>
    </location>
</feature>
<dbReference type="EMBL" id="BAAAGS010000014">
    <property type="protein sequence ID" value="GAA0525445.1"/>
    <property type="molecule type" value="Genomic_DNA"/>
</dbReference>
<reference evidence="7 8" key="1">
    <citation type="journal article" date="2019" name="Int. J. Syst. Evol. Microbiol.">
        <title>The Global Catalogue of Microorganisms (GCM) 10K type strain sequencing project: providing services to taxonomists for standard genome sequencing and annotation.</title>
        <authorList>
            <consortium name="The Broad Institute Genomics Platform"/>
            <consortium name="The Broad Institute Genome Sequencing Center for Infectious Disease"/>
            <person name="Wu L."/>
            <person name="Ma J."/>
        </authorList>
    </citation>
    <scope>NUCLEOTIDE SEQUENCE [LARGE SCALE GENOMIC DNA]</scope>
    <source>
        <strain evidence="7 8">JCM 10303</strain>
    </source>
</reference>
<dbReference type="PANTHER" id="PTHR39087:SF2">
    <property type="entry name" value="UPF0104 MEMBRANE PROTEIN MJ1595"/>
    <property type="match status" value="1"/>
</dbReference>
<feature type="transmembrane region" description="Helical" evidence="6">
    <location>
        <begin position="223"/>
        <end position="242"/>
    </location>
</feature>
<dbReference type="PANTHER" id="PTHR39087">
    <property type="entry name" value="UPF0104 MEMBRANE PROTEIN MJ1595"/>
    <property type="match status" value="1"/>
</dbReference>
<gene>
    <name evidence="7" type="ORF">GCM10009533_26040</name>
</gene>
<evidence type="ECO:0000256" key="6">
    <source>
        <dbReference type="SAM" id="Phobius"/>
    </source>
</evidence>
<dbReference type="Proteomes" id="UP001500729">
    <property type="component" value="Unassembled WGS sequence"/>
</dbReference>
<keyword evidence="5 6" id="KW-0472">Membrane</keyword>
<evidence type="ECO:0000256" key="2">
    <source>
        <dbReference type="ARBA" id="ARBA00022475"/>
    </source>
</evidence>
<feature type="transmembrane region" description="Helical" evidence="6">
    <location>
        <begin position="72"/>
        <end position="89"/>
    </location>
</feature>
<dbReference type="NCBIfam" id="TIGR00374">
    <property type="entry name" value="flippase-like domain"/>
    <property type="match status" value="1"/>
</dbReference>
<evidence type="ECO:0000256" key="3">
    <source>
        <dbReference type="ARBA" id="ARBA00022692"/>
    </source>
</evidence>
<keyword evidence="4 6" id="KW-1133">Transmembrane helix</keyword>
<protein>
    <recommendedName>
        <fullName evidence="9">Integral membrane protein</fullName>
    </recommendedName>
</protein>
<keyword evidence="3 6" id="KW-0812">Transmembrane</keyword>
<accession>A0ABN1CT42</accession>
<feature type="transmembrane region" description="Helical" evidence="6">
    <location>
        <begin position="39"/>
        <end position="60"/>
    </location>
</feature>
<proteinExistence type="predicted"/>
<evidence type="ECO:0000256" key="1">
    <source>
        <dbReference type="ARBA" id="ARBA00004651"/>
    </source>
</evidence>